<dbReference type="EMBL" id="CAADFG010000380">
    <property type="protein sequence ID" value="VFK04088.1"/>
    <property type="molecule type" value="Genomic_DNA"/>
</dbReference>
<protein>
    <submittedName>
        <fullName evidence="3">Uncharacterized protein</fullName>
    </submittedName>
</protein>
<evidence type="ECO:0000313" key="3">
    <source>
        <dbReference type="EMBL" id="VFK06862.1"/>
    </source>
</evidence>
<organism evidence="3">
    <name type="scientific">Candidatus Kentrum eta</name>
    <dbReference type="NCBI Taxonomy" id="2126337"/>
    <lineage>
        <taxon>Bacteria</taxon>
        <taxon>Pseudomonadati</taxon>
        <taxon>Pseudomonadota</taxon>
        <taxon>Gammaproteobacteria</taxon>
        <taxon>Candidatus Kentrum</taxon>
    </lineage>
</organism>
<dbReference type="EMBL" id="CAADFI010000413">
    <property type="protein sequence ID" value="VFK04152.1"/>
    <property type="molecule type" value="Genomic_DNA"/>
</dbReference>
<dbReference type="AlphaFoldDB" id="A0A450VQ09"/>
<evidence type="ECO:0000313" key="1">
    <source>
        <dbReference type="EMBL" id="VFK04088.1"/>
    </source>
</evidence>
<evidence type="ECO:0000313" key="2">
    <source>
        <dbReference type="EMBL" id="VFK04152.1"/>
    </source>
</evidence>
<proteinExistence type="predicted"/>
<gene>
    <name evidence="1" type="ORF">BECKH772A_GA0070896_103803</name>
    <name evidence="2" type="ORF">BECKH772B_GA0070898_104133</name>
    <name evidence="3" type="ORF">BECKH772C_GA0070978_103803</name>
</gene>
<accession>A0A450VQ09</accession>
<sequence length="63" mass="6938">MAREEGEREGEGIGMRRGLKEGRKEGRIEVARAALVRELDVGMVAEISGLSEGEIVRLKAEKE</sequence>
<dbReference type="EMBL" id="CAADFJ010000380">
    <property type="protein sequence ID" value="VFK06862.1"/>
    <property type="molecule type" value="Genomic_DNA"/>
</dbReference>
<name>A0A450VQ09_9GAMM</name>
<reference evidence="3" key="1">
    <citation type="submission" date="2019-02" db="EMBL/GenBank/DDBJ databases">
        <authorList>
            <person name="Gruber-Vodicka R. H."/>
            <person name="Seah K. B. B."/>
        </authorList>
    </citation>
    <scope>NUCLEOTIDE SEQUENCE</scope>
    <source>
        <strain evidence="3">BECK_SA2B12</strain>
        <strain evidence="1">BECK_SA2B15</strain>
        <strain evidence="2">BECK_SA2B20</strain>
    </source>
</reference>